<dbReference type="GO" id="GO:0005525">
    <property type="term" value="F:GTP binding"/>
    <property type="evidence" value="ECO:0007669"/>
    <property type="project" value="UniProtKB-KW"/>
</dbReference>
<evidence type="ECO:0000256" key="6">
    <source>
        <dbReference type="ARBA" id="ARBA00022485"/>
    </source>
</evidence>
<evidence type="ECO:0000256" key="8">
    <source>
        <dbReference type="ARBA" id="ARBA00022723"/>
    </source>
</evidence>
<comment type="similarity">
    <text evidence="5">In the N-terminal section; belongs to the radical SAM superfamily. MoaA family.</text>
</comment>
<dbReference type="SMART" id="SM00729">
    <property type="entry name" value="Elp3"/>
    <property type="match status" value="1"/>
</dbReference>
<dbReference type="EMBL" id="LLXI01000206">
    <property type="protein sequence ID" value="PKY42602.1"/>
    <property type="molecule type" value="Genomic_DNA"/>
</dbReference>
<dbReference type="InterPro" id="IPR002820">
    <property type="entry name" value="Mopterin_CF_biosynth-C_dom"/>
</dbReference>
<gene>
    <name evidence="18" type="ORF">RhiirA4_417604</name>
</gene>
<evidence type="ECO:0000256" key="13">
    <source>
        <dbReference type="ARBA" id="ARBA00023150"/>
    </source>
</evidence>
<dbReference type="InterPro" id="IPR000385">
    <property type="entry name" value="MoaA_NifB_PqqE_Fe-S-bd_CS"/>
</dbReference>
<dbReference type="SUPFAM" id="SSF102114">
    <property type="entry name" value="Radical SAM enzymes"/>
    <property type="match status" value="1"/>
</dbReference>
<evidence type="ECO:0000256" key="7">
    <source>
        <dbReference type="ARBA" id="ARBA00022691"/>
    </source>
</evidence>
<evidence type="ECO:0000313" key="18">
    <source>
        <dbReference type="EMBL" id="PKY42602.1"/>
    </source>
</evidence>
<dbReference type="SFLD" id="SFLDS00029">
    <property type="entry name" value="Radical_SAM"/>
    <property type="match status" value="1"/>
</dbReference>
<reference evidence="18 19" key="1">
    <citation type="submission" date="2015-10" db="EMBL/GenBank/DDBJ databases">
        <title>Genome analyses suggest a sexual origin of heterokaryosis in a supposedly ancient asexual fungus.</title>
        <authorList>
            <person name="Ropars J."/>
            <person name="Sedzielewska K."/>
            <person name="Noel J."/>
            <person name="Charron P."/>
            <person name="Farinelli L."/>
            <person name="Marton T."/>
            <person name="Kruger M."/>
            <person name="Pelin A."/>
            <person name="Brachmann A."/>
            <person name="Corradi N."/>
        </authorList>
    </citation>
    <scope>NUCLEOTIDE SEQUENCE [LARGE SCALE GENOMIC DNA]</scope>
    <source>
        <strain evidence="18 19">A4</strain>
    </source>
</reference>
<dbReference type="PROSITE" id="PS51918">
    <property type="entry name" value="RADICAL_SAM"/>
    <property type="match status" value="1"/>
</dbReference>
<feature type="domain" description="Radical SAM core" evidence="17">
    <location>
        <begin position="71"/>
        <end position="294"/>
    </location>
</feature>
<dbReference type="PROSITE" id="PS01305">
    <property type="entry name" value="MOAA_NIFB_PQQE"/>
    <property type="match status" value="1"/>
</dbReference>
<dbReference type="GO" id="GO:0006777">
    <property type="term" value="P:Mo-molybdopterin cofactor biosynthetic process"/>
    <property type="evidence" value="ECO:0007669"/>
    <property type="project" value="UniProtKB-KW"/>
</dbReference>
<dbReference type="Gene3D" id="3.20.20.70">
    <property type="entry name" value="Aldolase class I"/>
    <property type="match status" value="1"/>
</dbReference>
<keyword evidence="19" id="KW-1185">Reference proteome</keyword>
<dbReference type="SFLD" id="SFLDG01383">
    <property type="entry name" value="cyclic_pyranopterin_phosphate"/>
    <property type="match status" value="1"/>
</dbReference>
<comment type="catalytic activity">
    <reaction evidence="15">
        <text>GTP + AH2 + S-adenosyl-L-methionine = (8S)-3',8-cyclo-7,8-dihydroguanosine 5'-triphosphate + 5'-deoxyadenosine + L-methionine + A + H(+)</text>
        <dbReference type="Rhea" id="RHEA:49576"/>
        <dbReference type="ChEBI" id="CHEBI:13193"/>
        <dbReference type="ChEBI" id="CHEBI:15378"/>
        <dbReference type="ChEBI" id="CHEBI:17319"/>
        <dbReference type="ChEBI" id="CHEBI:17499"/>
        <dbReference type="ChEBI" id="CHEBI:37565"/>
        <dbReference type="ChEBI" id="CHEBI:57844"/>
        <dbReference type="ChEBI" id="CHEBI:59789"/>
        <dbReference type="ChEBI" id="CHEBI:131766"/>
        <dbReference type="EC" id="4.1.99.22"/>
    </reaction>
</comment>
<accession>A0A2I1G7M2</accession>
<dbReference type="SUPFAM" id="SSF55040">
    <property type="entry name" value="Molybdenum cofactor biosynthesis protein C, MoaC"/>
    <property type="match status" value="1"/>
</dbReference>
<dbReference type="InterPro" id="IPR036522">
    <property type="entry name" value="MoaC_sf"/>
</dbReference>
<dbReference type="NCBIfam" id="TIGR02666">
    <property type="entry name" value="moaA"/>
    <property type="match status" value="1"/>
</dbReference>
<dbReference type="InterPro" id="IPR007197">
    <property type="entry name" value="rSAM"/>
</dbReference>
<evidence type="ECO:0000256" key="3">
    <source>
        <dbReference type="ARBA" id="ARBA00005046"/>
    </source>
</evidence>
<evidence type="ECO:0000256" key="11">
    <source>
        <dbReference type="ARBA" id="ARBA00023014"/>
    </source>
</evidence>
<keyword evidence="6" id="KW-0004">4Fe-4S</keyword>
<dbReference type="VEuPathDB" id="FungiDB:RhiirA1_430624"/>
<dbReference type="InterPro" id="IPR058240">
    <property type="entry name" value="rSAM_sf"/>
</dbReference>
<name>A0A2I1G7M2_9GLOM</name>
<dbReference type="UniPathway" id="UPA00344"/>
<dbReference type="GO" id="GO:0051539">
    <property type="term" value="F:4 iron, 4 sulfur cluster binding"/>
    <property type="evidence" value="ECO:0007669"/>
    <property type="project" value="UniProtKB-KW"/>
</dbReference>
<dbReference type="GO" id="GO:0061798">
    <property type="term" value="F:GTP 3',8'-cyclase activity"/>
    <property type="evidence" value="ECO:0007669"/>
    <property type="project" value="UniProtKB-EC"/>
</dbReference>
<dbReference type="PANTHER" id="PTHR22960:SF0">
    <property type="entry name" value="MOLYBDENUM COFACTOR BIOSYNTHESIS PROTEIN 1"/>
    <property type="match status" value="1"/>
</dbReference>
<dbReference type="PANTHER" id="PTHR22960">
    <property type="entry name" value="MOLYBDOPTERIN COFACTOR SYNTHESIS PROTEIN A"/>
    <property type="match status" value="1"/>
</dbReference>
<keyword evidence="12" id="KW-0342">GTP-binding</keyword>
<sequence>MMSCSILTRASFKNVKNVIPYIIRGISSTSNSKQVQAIDTIDIRHDLKHRVKEKISTIDKERPFSNFLTDRFDRQHTYLRISITERCNLRCTYCMPAEGIDLTPYHKLLSTEEIIRIAQLFVSQGVNKIRLTGGEPTIRKDIVELIGELSKLKPQGLQTIAMTSNGIALKRKLPKLVENGLNLLNISLDTLNPYKFELISRRKGLEKVLETIEQGIALGLRPLKINCVVMRGVNDQEVPDFIELTRNKPIEVRFIEYMPFDGNKWNKNKLVSYRELLNDIRTRYNDVRKSSDDLHNTSKTYYIPGFTGQFGFITSMSDHFCGTCNRLRITADGNLKVCLFGNAEVNLRDLLRENVPDHQLLDIIGAAVKNKRKQHADLLIDNNNNYMTLASSAKNTFLYNKVVSNNMSLFNHSKSHFPRSFRNFLPSFYHQNIINQSLLSLRSSYSTKPIPQNSQLSLFNNIDLNSKSKHDSPSFTHIDPDSGRASMVNISTKHSTYRTATAFGKVHIGRQAFELVRTNTMKKGDVLTTAQIAGIMAAKQTGNIIPLCHPILLSHVSVDLELDEKDNYSVKIISKVECEGKTGVEMEALTAVSVTALTIFDMCKSVGKGMIIGDLKVMEKTGGKSGIWRFPQNQSDNDDNDNNNNL</sequence>
<evidence type="ECO:0000256" key="16">
    <source>
        <dbReference type="SAM" id="MobiDB-lite"/>
    </source>
</evidence>
<comment type="catalytic activity">
    <reaction evidence="1">
        <text>(8S)-3',8-cyclo-7,8-dihydroguanosine 5'-triphosphate = cyclic pyranopterin phosphate + diphosphate</text>
        <dbReference type="Rhea" id="RHEA:49580"/>
        <dbReference type="ChEBI" id="CHEBI:33019"/>
        <dbReference type="ChEBI" id="CHEBI:59648"/>
        <dbReference type="ChEBI" id="CHEBI:131766"/>
        <dbReference type="EC" id="4.6.1.17"/>
    </reaction>
</comment>
<dbReference type="HAMAP" id="MF_01224_B">
    <property type="entry name" value="MoaC_B"/>
    <property type="match status" value="1"/>
</dbReference>
<evidence type="ECO:0000259" key="17">
    <source>
        <dbReference type="PROSITE" id="PS51918"/>
    </source>
</evidence>
<keyword evidence="10" id="KW-0408">Iron</keyword>
<dbReference type="InterPro" id="IPR050105">
    <property type="entry name" value="MoCo_biosynth_MoaA/MoaC"/>
</dbReference>
<dbReference type="SFLD" id="SFLDG01067">
    <property type="entry name" value="SPASM/twitch_domain_containing"/>
    <property type="match status" value="1"/>
</dbReference>
<dbReference type="InterPro" id="IPR047594">
    <property type="entry name" value="MoaC_bact/euk"/>
</dbReference>
<dbReference type="Proteomes" id="UP000234323">
    <property type="component" value="Unassembled WGS sequence"/>
</dbReference>
<dbReference type="Pfam" id="PF04055">
    <property type="entry name" value="Radical_SAM"/>
    <property type="match status" value="1"/>
</dbReference>
<keyword evidence="8" id="KW-0479">Metal-binding</keyword>
<evidence type="ECO:0000256" key="15">
    <source>
        <dbReference type="ARBA" id="ARBA00048697"/>
    </source>
</evidence>
<dbReference type="InterPro" id="IPR013483">
    <property type="entry name" value="MoaA"/>
</dbReference>
<dbReference type="InterPro" id="IPR006638">
    <property type="entry name" value="Elp3/MiaA/NifB-like_rSAM"/>
</dbReference>
<proteinExistence type="inferred from homology"/>
<comment type="cofactor">
    <cofactor evidence="2">
        <name>[4Fe-4S] cluster</name>
        <dbReference type="ChEBI" id="CHEBI:49883"/>
    </cofactor>
</comment>
<dbReference type="InterPro" id="IPR040064">
    <property type="entry name" value="MoaA-like"/>
</dbReference>
<evidence type="ECO:0000256" key="12">
    <source>
        <dbReference type="ARBA" id="ARBA00023134"/>
    </source>
</evidence>
<dbReference type="SFLD" id="SFLDG01386">
    <property type="entry name" value="main_SPASM_domain-containing"/>
    <property type="match status" value="1"/>
</dbReference>
<protein>
    <submittedName>
        <fullName evidence="18">Molybdenum cofactor biosynthesis prote</fullName>
    </submittedName>
</protein>
<keyword evidence="9" id="KW-0547">Nucleotide-binding</keyword>
<evidence type="ECO:0000256" key="2">
    <source>
        <dbReference type="ARBA" id="ARBA00001966"/>
    </source>
</evidence>
<dbReference type="NCBIfam" id="TIGR00581">
    <property type="entry name" value="moaC"/>
    <property type="match status" value="1"/>
</dbReference>
<keyword evidence="14" id="KW-0456">Lyase</keyword>
<keyword evidence="11" id="KW-0411">Iron-sulfur</keyword>
<comment type="caution">
    <text evidence="18">The sequence shown here is derived from an EMBL/GenBank/DDBJ whole genome shotgun (WGS) entry which is preliminary data.</text>
</comment>
<feature type="region of interest" description="Disordered" evidence="16">
    <location>
        <begin position="626"/>
        <end position="646"/>
    </location>
</feature>
<dbReference type="CDD" id="cd01335">
    <property type="entry name" value="Radical_SAM"/>
    <property type="match status" value="1"/>
</dbReference>
<evidence type="ECO:0000256" key="9">
    <source>
        <dbReference type="ARBA" id="ARBA00022741"/>
    </source>
</evidence>
<evidence type="ECO:0000256" key="14">
    <source>
        <dbReference type="ARBA" id="ARBA00023239"/>
    </source>
</evidence>
<dbReference type="VEuPathDB" id="FungiDB:FUN_003934"/>
<dbReference type="HAMAP" id="MF_01225_B">
    <property type="entry name" value="MoaA_B"/>
    <property type="match status" value="1"/>
</dbReference>
<dbReference type="InterPro" id="IPR023045">
    <property type="entry name" value="MoaC"/>
</dbReference>
<evidence type="ECO:0000256" key="4">
    <source>
        <dbReference type="ARBA" id="ARBA00008484"/>
    </source>
</evidence>
<dbReference type="Pfam" id="PF01967">
    <property type="entry name" value="MoaC"/>
    <property type="match status" value="1"/>
</dbReference>
<dbReference type="Pfam" id="PF06463">
    <property type="entry name" value="Mob_synth_C"/>
    <property type="match status" value="1"/>
</dbReference>
<dbReference type="CDD" id="cd01420">
    <property type="entry name" value="MoaC_PE"/>
    <property type="match status" value="1"/>
</dbReference>
<evidence type="ECO:0000256" key="10">
    <source>
        <dbReference type="ARBA" id="ARBA00023004"/>
    </source>
</evidence>
<comment type="pathway">
    <text evidence="3">Cofactor biosynthesis; molybdopterin biosynthesis.</text>
</comment>
<feature type="compositionally biased region" description="Acidic residues" evidence="16">
    <location>
        <begin position="636"/>
        <end position="646"/>
    </location>
</feature>
<dbReference type="GO" id="GO:0046872">
    <property type="term" value="F:metal ion binding"/>
    <property type="evidence" value="ECO:0007669"/>
    <property type="project" value="UniProtKB-KW"/>
</dbReference>
<comment type="similarity">
    <text evidence="4">In the C-terminal section; belongs to the MoaC family.</text>
</comment>
<dbReference type="Gene3D" id="3.30.70.640">
    <property type="entry name" value="Molybdopterin cofactor biosynthesis C (MoaC) domain"/>
    <property type="match status" value="1"/>
</dbReference>
<organism evidence="18 19">
    <name type="scientific">Rhizophagus irregularis</name>
    <dbReference type="NCBI Taxonomy" id="588596"/>
    <lineage>
        <taxon>Eukaryota</taxon>
        <taxon>Fungi</taxon>
        <taxon>Fungi incertae sedis</taxon>
        <taxon>Mucoromycota</taxon>
        <taxon>Glomeromycotina</taxon>
        <taxon>Glomeromycetes</taxon>
        <taxon>Glomerales</taxon>
        <taxon>Glomeraceae</taxon>
        <taxon>Rhizophagus</taxon>
    </lineage>
</organism>
<evidence type="ECO:0000313" key="19">
    <source>
        <dbReference type="Proteomes" id="UP000234323"/>
    </source>
</evidence>
<dbReference type="CDD" id="cd21117">
    <property type="entry name" value="Twitch_MoaA"/>
    <property type="match status" value="1"/>
</dbReference>
<dbReference type="InterPro" id="IPR013785">
    <property type="entry name" value="Aldolase_TIM"/>
</dbReference>
<evidence type="ECO:0000256" key="5">
    <source>
        <dbReference type="ARBA" id="ARBA00009862"/>
    </source>
</evidence>
<evidence type="ECO:0000256" key="1">
    <source>
        <dbReference type="ARBA" id="ARBA00001637"/>
    </source>
</evidence>
<keyword evidence="13" id="KW-0501">Molybdenum cofactor biosynthesis</keyword>
<dbReference type="AlphaFoldDB" id="A0A2I1G7M2"/>
<dbReference type="InterPro" id="IPR010505">
    <property type="entry name" value="MoaA_twitch"/>
</dbReference>
<dbReference type="VEuPathDB" id="FungiDB:RhiirFUN_006070"/>
<dbReference type="GO" id="GO:0061799">
    <property type="term" value="F:cyclic pyranopterin monophosphate synthase activity"/>
    <property type="evidence" value="ECO:0007669"/>
    <property type="project" value="UniProtKB-EC"/>
</dbReference>
<keyword evidence="7" id="KW-0949">S-adenosyl-L-methionine</keyword>
<dbReference type="NCBIfam" id="NF001199">
    <property type="entry name" value="PRK00164.2-1"/>
    <property type="match status" value="1"/>
</dbReference>
<dbReference type="NCBIfam" id="NF006870">
    <property type="entry name" value="PRK09364.1"/>
    <property type="match status" value="1"/>
</dbReference>